<dbReference type="AlphaFoldDB" id="A0A5S3PK12"/>
<evidence type="ECO:0000256" key="3">
    <source>
        <dbReference type="ARBA" id="ARBA00023163"/>
    </source>
</evidence>
<organism evidence="5 6">
    <name type="scientific">Sulfitobacter sabulilitoris</name>
    <dbReference type="NCBI Taxonomy" id="2562655"/>
    <lineage>
        <taxon>Bacteria</taxon>
        <taxon>Pseudomonadati</taxon>
        <taxon>Pseudomonadota</taxon>
        <taxon>Alphaproteobacteria</taxon>
        <taxon>Rhodobacterales</taxon>
        <taxon>Roseobacteraceae</taxon>
        <taxon>Sulfitobacter</taxon>
    </lineage>
</organism>
<proteinExistence type="predicted"/>
<dbReference type="InterPro" id="IPR036390">
    <property type="entry name" value="WH_DNA-bd_sf"/>
</dbReference>
<protein>
    <submittedName>
        <fullName evidence="5">GntR family transcriptional regulator</fullName>
    </submittedName>
</protein>
<evidence type="ECO:0000313" key="6">
    <source>
        <dbReference type="Proteomes" id="UP000309550"/>
    </source>
</evidence>
<comment type="caution">
    <text evidence="5">The sequence shown here is derived from an EMBL/GenBank/DDBJ whole genome shotgun (WGS) entry which is preliminary data.</text>
</comment>
<keyword evidence="6" id="KW-1185">Reference proteome</keyword>
<reference evidence="5 6" key="1">
    <citation type="submission" date="2019-05" db="EMBL/GenBank/DDBJ databases">
        <title>Sulfitobacter sabulilitoris sp. nov., isolated from a marine sand.</title>
        <authorList>
            <person name="Yoon J.-H."/>
        </authorList>
    </citation>
    <scope>NUCLEOTIDE SEQUENCE [LARGE SCALE GENOMIC DNA]</scope>
    <source>
        <strain evidence="5 6">HSMS-29</strain>
    </source>
</reference>
<dbReference type="Pfam" id="PF07729">
    <property type="entry name" value="FCD"/>
    <property type="match status" value="1"/>
</dbReference>
<dbReference type="Gene3D" id="1.20.120.530">
    <property type="entry name" value="GntR ligand-binding domain-like"/>
    <property type="match status" value="1"/>
</dbReference>
<dbReference type="InterPro" id="IPR008920">
    <property type="entry name" value="TF_FadR/GntR_C"/>
</dbReference>
<dbReference type="RefSeq" id="WP_138662067.1">
    <property type="nucleotide sequence ID" value="NZ_VANS01000002.1"/>
</dbReference>
<dbReference type="Proteomes" id="UP000309550">
    <property type="component" value="Unassembled WGS sequence"/>
</dbReference>
<sequence>MQMLRNPAPDDPIEGGKLPAHQSVYEQLRTRMLFGDLVPGQAVTIQGLTQEMGAGMTPVREAIRRLISDGALTMQGNRRVSVPVLTPGCIEQLEFMRQTLEPQLARLAAKRIDGDALGLLRDQDDALNIAIDRGDIPGYLTHNYRFHTILYASAEAPILAATVDRLWLRFGPSLRVVCGRYGTQNLPDKHADLMTALIDRDPQAAALAVAEDVSQGMRQILAALDPSAAAMRFD</sequence>
<dbReference type="SUPFAM" id="SSF46785">
    <property type="entry name" value="Winged helix' DNA-binding domain"/>
    <property type="match status" value="1"/>
</dbReference>
<dbReference type="PANTHER" id="PTHR43537">
    <property type="entry name" value="TRANSCRIPTIONAL REGULATOR, GNTR FAMILY"/>
    <property type="match status" value="1"/>
</dbReference>
<dbReference type="SUPFAM" id="SSF48008">
    <property type="entry name" value="GntR ligand-binding domain-like"/>
    <property type="match status" value="1"/>
</dbReference>
<evidence type="ECO:0000256" key="2">
    <source>
        <dbReference type="ARBA" id="ARBA00023125"/>
    </source>
</evidence>
<evidence type="ECO:0000259" key="4">
    <source>
        <dbReference type="PROSITE" id="PS50949"/>
    </source>
</evidence>
<keyword evidence="1" id="KW-0805">Transcription regulation</keyword>
<dbReference type="InterPro" id="IPR011711">
    <property type="entry name" value="GntR_C"/>
</dbReference>
<evidence type="ECO:0000256" key="1">
    <source>
        <dbReference type="ARBA" id="ARBA00023015"/>
    </source>
</evidence>
<dbReference type="PANTHER" id="PTHR43537:SF39">
    <property type="entry name" value="HTH-TYPE TRANSCRIPTIONAL REGULATOR MCBR"/>
    <property type="match status" value="1"/>
</dbReference>
<dbReference type="SMART" id="SM00345">
    <property type="entry name" value="HTH_GNTR"/>
    <property type="match status" value="1"/>
</dbReference>
<dbReference type="GO" id="GO:0003700">
    <property type="term" value="F:DNA-binding transcription factor activity"/>
    <property type="evidence" value="ECO:0007669"/>
    <property type="project" value="InterPro"/>
</dbReference>
<dbReference type="GO" id="GO:0003677">
    <property type="term" value="F:DNA binding"/>
    <property type="evidence" value="ECO:0007669"/>
    <property type="project" value="UniProtKB-KW"/>
</dbReference>
<accession>A0A5S3PK12</accession>
<feature type="domain" description="HTH gntR-type" evidence="4">
    <location>
        <begin position="18"/>
        <end position="85"/>
    </location>
</feature>
<keyword evidence="3" id="KW-0804">Transcription</keyword>
<dbReference type="OrthoDB" id="9815654at2"/>
<dbReference type="Pfam" id="PF00392">
    <property type="entry name" value="GntR"/>
    <property type="match status" value="1"/>
</dbReference>
<dbReference type="Gene3D" id="1.10.10.10">
    <property type="entry name" value="Winged helix-like DNA-binding domain superfamily/Winged helix DNA-binding domain"/>
    <property type="match status" value="1"/>
</dbReference>
<evidence type="ECO:0000313" key="5">
    <source>
        <dbReference type="EMBL" id="TMM52526.1"/>
    </source>
</evidence>
<dbReference type="SMART" id="SM00895">
    <property type="entry name" value="FCD"/>
    <property type="match status" value="1"/>
</dbReference>
<dbReference type="EMBL" id="VANS01000002">
    <property type="protein sequence ID" value="TMM52526.1"/>
    <property type="molecule type" value="Genomic_DNA"/>
</dbReference>
<name>A0A5S3PK12_9RHOB</name>
<gene>
    <name evidence="5" type="ORF">FDT80_09610</name>
</gene>
<dbReference type="InterPro" id="IPR036388">
    <property type="entry name" value="WH-like_DNA-bd_sf"/>
</dbReference>
<keyword evidence="2" id="KW-0238">DNA-binding</keyword>
<dbReference type="InterPro" id="IPR000524">
    <property type="entry name" value="Tscrpt_reg_HTH_GntR"/>
</dbReference>
<dbReference type="PROSITE" id="PS50949">
    <property type="entry name" value="HTH_GNTR"/>
    <property type="match status" value="1"/>
</dbReference>